<organism evidence="10 12">
    <name type="scientific">Xaviernesmea rhizosphaerae</name>
    <dbReference type="NCBI Taxonomy" id="1672749"/>
    <lineage>
        <taxon>Bacteria</taxon>
        <taxon>Pseudomonadati</taxon>
        <taxon>Pseudomonadota</taxon>
        <taxon>Alphaproteobacteria</taxon>
        <taxon>Hyphomicrobiales</taxon>
        <taxon>Rhizobiaceae</taxon>
        <taxon>Rhizobium/Agrobacterium group</taxon>
        <taxon>Xaviernesmea</taxon>
    </lineage>
</organism>
<dbReference type="GO" id="GO:0090729">
    <property type="term" value="F:toxin activity"/>
    <property type="evidence" value="ECO:0007669"/>
    <property type="project" value="UniProtKB-KW"/>
</dbReference>
<feature type="binding site" evidence="8">
    <location>
        <position position="7"/>
    </location>
    <ligand>
        <name>Mg(2+)</name>
        <dbReference type="ChEBI" id="CHEBI:18420"/>
    </ligand>
</feature>
<dbReference type="HAMAP" id="MF_00265">
    <property type="entry name" value="VapC_Nob1"/>
    <property type="match status" value="1"/>
</dbReference>
<dbReference type="Proteomes" id="UP000192652">
    <property type="component" value="Unassembled WGS sequence"/>
</dbReference>
<dbReference type="InterPro" id="IPR050556">
    <property type="entry name" value="Type_II_TA_system_RNase"/>
</dbReference>
<evidence type="ECO:0000256" key="6">
    <source>
        <dbReference type="ARBA" id="ARBA00022842"/>
    </source>
</evidence>
<dbReference type="EMBL" id="MKIO01000033">
    <property type="protein sequence ID" value="OLP54548.1"/>
    <property type="molecule type" value="Genomic_DNA"/>
</dbReference>
<evidence type="ECO:0000313" key="10">
    <source>
        <dbReference type="EMBL" id="OLP54548.1"/>
    </source>
</evidence>
<accession>A0A1Q9AH57</accession>
<keyword evidence="8" id="KW-0800">Toxin</keyword>
<dbReference type="RefSeq" id="WP_075635734.1">
    <property type="nucleotide sequence ID" value="NZ_MKIO01000033.1"/>
</dbReference>
<protein>
    <recommendedName>
        <fullName evidence="8">Ribonuclease VapC</fullName>
        <shortName evidence="8">RNase VapC</shortName>
        <ecNumber evidence="8">3.1.-.-</ecNumber>
    </recommendedName>
    <alternativeName>
        <fullName evidence="8">Toxin VapC</fullName>
    </alternativeName>
</protein>
<evidence type="ECO:0000256" key="2">
    <source>
        <dbReference type="ARBA" id="ARBA00022649"/>
    </source>
</evidence>
<comment type="similarity">
    <text evidence="7 8">Belongs to the PINc/VapC protein family.</text>
</comment>
<dbReference type="GO" id="GO:0016787">
    <property type="term" value="F:hydrolase activity"/>
    <property type="evidence" value="ECO:0007669"/>
    <property type="project" value="UniProtKB-KW"/>
</dbReference>
<dbReference type="SUPFAM" id="SSF88723">
    <property type="entry name" value="PIN domain-like"/>
    <property type="match status" value="1"/>
</dbReference>
<evidence type="ECO:0000256" key="5">
    <source>
        <dbReference type="ARBA" id="ARBA00022801"/>
    </source>
</evidence>
<evidence type="ECO:0000256" key="7">
    <source>
        <dbReference type="ARBA" id="ARBA00038093"/>
    </source>
</evidence>
<gene>
    <name evidence="8" type="primary">vapC</name>
    <name evidence="10" type="ORF">BJF92_03885</name>
    <name evidence="11" type="ORF">BTR14_12855</name>
</gene>
<comment type="function">
    <text evidence="8">Toxic component of a toxin-antitoxin (TA) system. An RNase.</text>
</comment>
<keyword evidence="3 8" id="KW-0540">Nuclease</keyword>
<dbReference type="Gene3D" id="3.40.50.1010">
    <property type="entry name" value="5'-nuclease"/>
    <property type="match status" value="1"/>
</dbReference>
<keyword evidence="6 8" id="KW-0460">Magnesium</keyword>
<evidence type="ECO:0000259" key="9">
    <source>
        <dbReference type="Pfam" id="PF01850"/>
    </source>
</evidence>
<evidence type="ECO:0000256" key="3">
    <source>
        <dbReference type="ARBA" id="ARBA00022722"/>
    </source>
</evidence>
<dbReference type="InterPro" id="IPR022907">
    <property type="entry name" value="VapC_family"/>
</dbReference>
<dbReference type="STRING" id="1672749.BJF92_03885"/>
<reference evidence="11" key="2">
    <citation type="submission" date="2016-12" db="EMBL/GenBank/DDBJ databases">
        <authorList>
            <person name="Zhang X."/>
            <person name="Zhao J."/>
        </authorList>
    </citation>
    <scope>NUCLEOTIDE SEQUENCE</scope>
    <source>
        <strain evidence="11">RD15</strain>
    </source>
</reference>
<evidence type="ECO:0000313" key="12">
    <source>
        <dbReference type="Proteomes" id="UP000186143"/>
    </source>
</evidence>
<dbReference type="Proteomes" id="UP000186143">
    <property type="component" value="Unassembled WGS sequence"/>
</dbReference>
<dbReference type="AlphaFoldDB" id="A0A1Q9AH57"/>
<feature type="domain" description="PIN" evidence="9">
    <location>
        <begin position="5"/>
        <end position="125"/>
    </location>
</feature>
<dbReference type="GO" id="GO:0000287">
    <property type="term" value="F:magnesium ion binding"/>
    <property type="evidence" value="ECO:0007669"/>
    <property type="project" value="UniProtKB-UniRule"/>
</dbReference>
<dbReference type="GO" id="GO:0004540">
    <property type="term" value="F:RNA nuclease activity"/>
    <property type="evidence" value="ECO:0007669"/>
    <property type="project" value="InterPro"/>
</dbReference>
<dbReference type="PANTHER" id="PTHR33653">
    <property type="entry name" value="RIBONUCLEASE VAPC2"/>
    <property type="match status" value="1"/>
</dbReference>
<dbReference type="InterPro" id="IPR029060">
    <property type="entry name" value="PIN-like_dom_sf"/>
</dbReference>
<keyword evidence="5 8" id="KW-0378">Hydrolase</keyword>
<comment type="caution">
    <text evidence="10">The sequence shown here is derived from an EMBL/GenBank/DDBJ whole genome shotgun (WGS) entry which is preliminary data.</text>
</comment>
<keyword evidence="4 8" id="KW-0479">Metal-binding</keyword>
<keyword evidence="13" id="KW-1185">Reference proteome</keyword>
<dbReference type="InterPro" id="IPR002716">
    <property type="entry name" value="PIN_dom"/>
</dbReference>
<dbReference type="EMBL" id="MSPX01000010">
    <property type="protein sequence ID" value="OQP85971.1"/>
    <property type="molecule type" value="Genomic_DNA"/>
</dbReference>
<keyword evidence="2 8" id="KW-1277">Toxin-antitoxin system</keyword>
<name>A0A1Q9AH57_9HYPH</name>
<comment type="cofactor">
    <cofactor evidence="1 8">
        <name>Mg(2+)</name>
        <dbReference type="ChEBI" id="CHEBI:18420"/>
    </cofactor>
</comment>
<evidence type="ECO:0000256" key="1">
    <source>
        <dbReference type="ARBA" id="ARBA00001946"/>
    </source>
</evidence>
<evidence type="ECO:0000256" key="4">
    <source>
        <dbReference type="ARBA" id="ARBA00022723"/>
    </source>
</evidence>
<dbReference type="Pfam" id="PF01850">
    <property type="entry name" value="PIN"/>
    <property type="match status" value="1"/>
</dbReference>
<dbReference type="EC" id="3.1.-.-" evidence="8"/>
<evidence type="ECO:0000313" key="11">
    <source>
        <dbReference type="EMBL" id="OQP85971.1"/>
    </source>
</evidence>
<feature type="binding site" evidence="8">
    <location>
        <position position="107"/>
    </location>
    <ligand>
        <name>Mg(2+)</name>
        <dbReference type="ChEBI" id="CHEBI:18420"/>
    </ligand>
</feature>
<evidence type="ECO:0000313" key="13">
    <source>
        <dbReference type="Proteomes" id="UP000192652"/>
    </source>
</evidence>
<dbReference type="PANTHER" id="PTHR33653:SF1">
    <property type="entry name" value="RIBONUCLEASE VAPC2"/>
    <property type="match status" value="1"/>
</dbReference>
<reference evidence="11 13" key="3">
    <citation type="journal article" date="2017" name="Antonie Van Leeuwenhoek">
        <title>Rhizobium rhizosphaerae sp. nov., a novel species isolated from rice rhizosphere.</title>
        <authorList>
            <person name="Zhao J.J."/>
            <person name="Zhang J."/>
            <person name="Zhang R.J."/>
            <person name="Zhang C.W."/>
            <person name="Yin H.Q."/>
            <person name="Zhang X.X."/>
        </authorList>
    </citation>
    <scope>NUCLEOTIDE SEQUENCE [LARGE SCALE GENOMIC DNA]</scope>
    <source>
        <strain evidence="11 13">RD15</strain>
    </source>
</reference>
<dbReference type="OrthoDB" id="9804823at2"/>
<evidence type="ECO:0000256" key="8">
    <source>
        <dbReference type="HAMAP-Rule" id="MF_00265"/>
    </source>
</evidence>
<reference evidence="10 12" key="1">
    <citation type="submission" date="2016-09" db="EMBL/GenBank/DDBJ databases">
        <title>Rhizobium sp. nov., a novel species isolated from the rice rhizosphere.</title>
        <authorList>
            <person name="Zhao J."/>
            <person name="Zhang X."/>
        </authorList>
    </citation>
    <scope>NUCLEOTIDE SEQUENCE [LARGE SCALE GENOMIC DNA]</scope>
    <source>
        <strain evidence="10 12">MH17</strain>
    </source>
</reference>
<dbReference type="CDD" id="cd18746">
    <property type="entry name" value="PIN_VapC4-5_FitB-like"/>
    <property type="match status" value="1"/>
</dbReference>
<sequence length="155" mass="17121">MKGWLLDTNVLSALIAVRGAPSVKSWAASQPEESLYLSVLSLAEFDKGIAHLDPHDPARHRYIAARDALEARFGNRVLSVDDDIVRLWGTISGEIKRTTRQAPPVIDCLLAATAIRYRLYLVTRNVRDVKLCGAAVFDPWNDDAAAFPIRPKTAP</sequence>
<proteinExistence type="inferred from homology"/>